<dbReference type="PANTHER" id="PTHR12549:SF62">
    <property type="entry name" value="LYSINE-SPECIFIC DEMETHYLASE JMJ25-LIKE"/>
    <property type="match status" value="1"/>
</dbReference>
<evidence type="ECO:0000256" key="2">
    <source>
        <dbReference type="ARBA" id="ARBA00006801"/>
    </source>
</evidence>
<evidence type="ECO:0000256" key="1">
    <source>
        <dbReference type="ARBA" id="ARBA00004123"/>
    </source>
</evidence>
<dbReference type="GO" id="GO:0046872">
    <property type="term" value="F:metal ion binding"/>
    <property type="evidence" value="ECO:0007669"/>
    <property type="project" value="UniProtKB-KW"/>
</dbReference>
<protein>
    <submittedName>
        <fullName evidence="5">Uncharacterized protein</fullName>
    </submittedName>
</protein>
<feature type="non-terminal residue" evidence="5">
    <location>
        <position position="101"/>
    </location>
</feature>
<evidence type="ECO:0000256" key="4">
    <source>
        <dbReference type="ARBA" id="ARBA00023242"/>
    </source>
</evidence>
<reference evidence="5 6" key="1">
    <citation type="submission" date="2014-04" db="EMBL/GenBank/DDBJ databases">
        <authorList>
            <consortium name="International Citrus Genome Consortium"/>
            <person name="Gmitter F."/>
            <person name="Chen C."/>
            <person name="Farmerie W."/>
            <person name="Harkins T."/>
            <person name="Desany B."/>
            <person name="Mohiuddin M."/>
            <person name="Kodira C."/>
            <person name="Borodovsky M."/>
            <person name="Lomsadze A."/>
            <person name="Burns P."/>
            <person name="Jenkins J."/>
            <person name="Prochnik S."/>
            <person name="Shu S."/>
            <person name="Chapman J."/>
            <person name="Pitluck S."/>
            <person name="Schmutz J."/>
            <person name="Rokhsar D."/>
        </authorList>
    </citation>
    <scope>NUCLEOTIDE SEQUENCE</scope>
</reference>
<evidence type="ECO:0000256" key="3">
    <source>
        <dbReference type="ARBA" id="ARBA00022723"/>
    </source>
</evidence>
<dbReference type="EMBL" id="KK785426">
    <property type="protein sequence ID" value="KDO42890.1"/>
    <property type="molecule type" value="Genomic_DNA"/>
</dbReference>
<organism evidence="5 6">
    <name type="scientific">Citrus sinensis</name>
    <name type="common">Sweet orange</name>
    <name type="synonym">Citrus aurantium var. sinensis</name>
    <dbReference type="NCBI Taxonomy" id="2711"/>
    <lineage>
        <taxon>Eukaryota</taxon>
        <taxon>Viridiplantae</taxon>
        <taxon>Streptophyta</taxon>
        <taxon>Embryophyta</taxon>
        <taxon>Tracheophyta</taxon>
        <taxon>Spermatophyta</taxon>
        <taxon>Magnoliopsida</taxon>
        <taxon>eudicotyledons</taxon>
        <taxon>Gunneridae</taxon>
        <taxon>Pentapetalae</taxon>
        <taxon>rosids</taxon>
        <taxon>malvids</taxon>
        <taxon>Sapindales</taxon>
        <taxon>Rutaceae</taxon>
        <taxon>Aurantioideae</taxon>
        <taxon>Citrus</taxon>
    </lineage>
</organism>
<evidence type="ECO:0000313" key="5">
    <source>
        <dbReference type="EMBL" id="KDO42890.1"/>
    </source>
</evidence>
<gene>
    <name evidence="5" type="ORF">CISIN_1g0392272mg</name>
</gene>
<dbReference type="Proteomes" id="UP000027120">
    <property type="component" value="Unassembled WGS sequence"/>
</dbReference>
<dbReference type="GO" id="GO:0005634">
    <property type="term" value="C:nucleus"/>
    <property type="evidence" value="ECO:0007669"/>
    <property type="project" value="UniProtKB-SubCell"/>
</dbReference>
<proteinExistence type="inferred from homology"/>
<accession>A0A067DMT3</accession>
<dbReference type="PANTHER" id="PTHR12549">
    <property type="entry name" value="JMJC DOMAIN-CONTAINING HISTONE DEMETHYLATION PROTEIN"/>
    <property type="match status" value="1"/>
</dbReference>
<dbReference type="STRING" id="2711.A0A067DMT3"/>
<comment type="similarity">
    <text evidence="2">Belongs to the JARID1 histone demethylase family.</text>
</comment>
<keyword evidence="6" id="KW-1185">Reference proteome</keyword>
<dbReference type="AlphaFoldDB" id="A0A067DMT3"/>
<dbReference type="InterPro" id="IPR045109">
    <property type="entry name" value="LSDs-like"/>
</dbReference>
<comment type="subcellular location">
    <subcellularLocation>
        <location evidence="1">Nucleus</location>
    </subcellularLocation>
</comment>
<name>A0A067DMT3_CITSI</name>
<evidence type="ECO:0000313" key="6">
    <source>
        <dbReference type="Proteomes" id="UP000027120"/>
    </source>
</evidence>
<keyword evidence="4" id="KW-0539">Nucleus</keyword>
<keyword evidence="3" id="KW-0479">Metal-binding</keyword>
<sequence length="101" mass="11633">MSEEAIAKSCPFCCRNCNCNACLHNSEIVKVTRDLGAPAKTVENIGHFKYLLRLLYPFLRKFHHDQVKEKKIEAKIKGLELSEIEVPQVVLRSNERLFCNN</sequence>
<dbReference type="GO" id="GO:0032454">
    <property type="term" value="F:histone H3K9 demethylase activity"/>
    <property type="evidence" value="ECO:0007669"/>
    <property type="project" value="InterPro"/>
</dbReference>